<gene>
    <name evidence="3" type="ORF">UAU_02248</name>
</gene>
<proteinExistence type="predicted"/>
<dbReference type="STRING" id="160454.RV10_GL003126"/>
<keyword evidence="2" id="KW-1133">Transmembrane helix</keyword>
<protein>
    <submittedName>
        <fullName evidence="3">Uncharacterized protein</fullName>
    </submittedName>
</protein>
<keyword evidence="2" id="KW-0812">Transmembrane</keyword>
<keyword evidence="4" id="KW-1185">Reference proteome</keyword>
<evidence type="ECO:0000313" key="3">
    <source>
        <dbReference type="EMBL" id="EOH94513.1"/>
    </source>
</evidence>
<name>R2QH30_9ENTE</name>
<dbReference type="AlphaFoldDB" id="R2QH30"/>
<evidence type="ECO:0000313" key="4">
    <source>
        <dbReference type="Proteomes" id="UP000013782"/>
    </source>
</evidence>
<keyword evidence="1" id="KW-0175">Coiled coil</keyword>
<keyword evidence="2" id="KW-0472">Membrane</keyword>
<dbReference type="Proteomes" id="UP000013782">
    <property type="component" value="Unassembled WGS sequence"/>
</dbReference>
<feature type="coiled-coil region" evidence="1">
    <location>
        <begin position="55"/>
        <end position="87"/>
    </location>
</feature>
<reference evidence="3 4" key="1">
    <citation type="submission" date="2013-02" db="EMBL/GenBank/DDBJ databases">
        <title>The Genome Sequence of Enterococcus pallens BAA-351.</title>
        <authorList>
            <consortium name="The Broad Institute Genome Sequencing Platform"/>
            <consortium name="The Broad Institute Genome Sequencing Center for Infectious Disease"/>
            <person name="Earl A.M."/>
            <person name="Gilmore M.S."/>
            <person name="Lebreton F."/>
            <person name="Walker B."/>
            <person name="Young S.K."/>
            <person name="Zeng Q."/>
            <person name="Gargeya S."/>
            <person name="Fitzgerald M."/>
            <person name="Haas B."/>
            <person name="Abouelleil A."/>
            <person name="Alvarado L."/>
            <person name="Arachchi H.M."/>
            <person name="Berlin A.M."/>
            <person name="Chapman S.B."/>
            <person name="Dewar J."/>
            <person name="Goldberg J."/>
            <person name="Griggs A."/>
            <person name="Gujja S."/>
            <person name="Hansen M."/>
            <person name="Howarth C."/>
            <person name="Imamovic A."/>
            <person name="Larimer J."/>
            <person name="McCowan C."/>
            <person name="Murphy C."/>
            <person name="Neiman D."/>
            <person name="Pearson M."/>
            <person name="Priest M."/>
            <person name="Roberts A."/>
            <person name="Saif S."/>
            <person name="Shea T."/>
            <person name="Sisk P."/>
            <person name="Sykes S."/>
            <person name="Wortman J."/>
            <person name="Nusbaum C."/>
            <person name="Birren B."/>
        </authorList>
    </citation>
    <scope>NUCLEOTIDE SEQUENCE [LARGE SCALE GENOMIC DNA]</scope>
    <source>
        <strain evidence="3 4">ATCC BAA-351</strain>
    </source>
</reference>
<comment type="caution">
    <text evidence="3">The sequence shown here is derived from an EMBL/GenBank/DDBJ whole genome shotgun (WGS) entry which is preliminary data.</text>
</comment>
<evidence type="ECO:0000256" key="1">
    <source>
        <dbReference type="SAM" id="Coils"/>
    </source>
</evidence>
<dbReference type="EMBL" id="AJAQ01000015">
    <property type="protein sequence ID" value="EOH94513.1"/>
    <property type="molecule type" value="Genomic_DNA"/>
</dbReference>
<evidence type="ECO:0000256" key="2">
    <source>
        <dbReference type="SAM" id="Phobius"/>
    </source>
</evidence>
<dbReference type="HOGENOM" id="CLU_2129568_0_0_9"/>
<feature type="transmembrane region" description="Helical" evidence="2">
    <location>
        <begin position="32"/>
        <end position="52"/>
    </location>
</feature>
<sequence>MRKEKIYIIARGIGGLFVCWFFSNLLAPEFVAQHRLLVIIFLIFLVGGVMYYRHLQRKFKKKLALKEEKLKLQQEKLQNDLTETMKELVVMHSEIRDYHKKNCEKGENGHNIL</sequence>
<dbReference type="PATRIC" id="fig|1158607.3.peg.2220"/>
<accession>R2QH30</accession>
<organism evidence="3 4">
    <name type="scientific">Enterococcus pallens ATCC BAA-351</name>
    <dbReference type="NCBI Taxonomy" id="1158607"/>
    <lineage>
        <taxon>Bacteria</taxon>
        <taxon>Bacillati</taxon>
        <taxon>Bacillota</taxon>
        <taxon>Bacilli</taxon>
        <taxon>Lactobacillales</taxon>
        <taxon>Enterococcaceae</taxon>
        <taxon>Enterococcus</taxon>
    </lineage>
</organism>
<feature type="transmembrane region" description="Helical" evidence="2">
    <location>
        <begin position="7"/>
        <end position="26"/>
    </location>
</feature>